<feature type="transmembrane region" description="Helical" evidence="4">
    <location>
        <begin position="12"/>
        <end position="30"/>
    </location>
</feature>
<dbReference type="GO" id="GO:0005506">
    <property type="term" value="F:iron ion binding"/>
    <property type="evidence" value="ECO:0007669"/>
    <property type="project" value="InterPro"/>
</dbReference>
<dbReference type="InterPro" id="IPR036396">
    <property type="entry name" value="Cyt_P450_sf"/>
</dbReference>
<dbReference type="PANTHER" id="PTHR24305:SF96">
    <property type="entry name" value="CYTOCHROME P450 MONOOXYGENASE STCB-RELATED"/>
    <property type="match status" value="1"/>
</dbReference>
<keyword evidence="4" id="KW-1133">Transmembrane helix</keyword>
<dbReference type="Pfam" id="PF00067">
    <property type="entry name" value="p450"/>
    <property type="match status" value="1"/>
</dbReference>
<organism evidence="5 6">
    <name type="scientific">Monilinia fructigena</name>
    <dbReference type="NCBI Taxonomy" id="38457"/>
    <lineage>
        <taxon>Eukaryota</taxon>
        <taxon>Fungi</taxon>
        <taxon>Dikarya</taxon>
        <taxon>Ascomycota</taxon>
        <taxon>Pezizomycotina</taxon>
        <taxon>Leotiomycetes</taxon>
        <taxon>Helotiales</taxon>
        <taxon>Sclerotiniaceae</taxon>
        <taxon>Monilinia</taxon>
    </lineage>
</organism>
<evidence type="ECO:0000256" key="1">
    <source>
        <dbReference type="ARBA" id="ARBA00010617"/>
    </source>
</evidence>
<protein>
    <recommendedName>
        <fullName evidence="7">Cytochrome P450</fullName>
    </recommendedName>
</protein>
<gene>
    <name evidence="5" type="ORF">DID88_002093</name>
</gene>
<dbReference type="GO" id="GO:0016705">
    <property type="term" value="F:oxidoreductase activity, acting on paired donors, with incorporation or reduction of molecular oxygen"/>
    <property type="evidence" value="ECO:0007669"/>
    <property type="project" value="InterPro"/>
</dbReference>
<dbReference type="Gene3D" id="1.10.630.10">
    <property type="entry name" value="Cytochrome P450"/>
    <property type="match status" value="1"/>
</dbReference>
<evidence type="ECO:0000256" key="3">
    <source>
        <dbReference type="ARBA" id="ARBA00023026"/>
    </source>
</evidence>
<dbReference type="GO" id="GO:0004497">
    <property type="term" value="F:monooxygenase activity"/>
    <property type="evidence" value="ECO:0007669"/>
    <property type="project" value="InterPro"/>
</dbReference>
<evidence type="ECO:0000313" key="5">
    <source>
        <dbReference type="EMBL" id="RAL64201.1"/>
    </source>
</evidence>
<dbReference type="PANTHER" id="PTHR24305">
    <property type="entry name" value="CYTOCHROME P450"/>
    <property type="match status" value="1"/>
</dbReference>
<evidence type="ECO:0000313" key="6">
    <source>
        <dbReference type="Proteomes" id="UP000249056"/>
    </source>
</evidence>
<evidence type="ECO:0000256" key="4">
    <source>
        <dbReference type="SAM" id="Phobius"/>
    </source>
</evidence>
<keyword evidence="4" id="KW-0472">Membrane</keyword>
<comment type="similarity">
    <text evidence="1">Belongs to the cytochrome P450 family.</text>
</comment>
<dbReference type="OrthoDB" id="1470350at2759"/>
<reference evidence="5 6" key="1">
    <citation type="submission" date="2018-06" db="EMBL/GenBank/DDBJ databases">
        <title>Genome Sequence of the Brown Rot Fungal Pathogen Monilinia fructigena.</title>
        <authorList>
            <person name="Landi L."/>
            <person name="De Miccolis Angelini R.M."/>
            <person name="Pollastro S."/>
            <person name="Abate D."/>
            <person name="Faretra F."/>
            <person name="Romanazzi G."/>
        </authorList>
    </citation>
    <scope>NUCLEOTIDE SEQUENCE [LARGE SCALE GENOMIC DNA]</scope>
    <source>
        <strain evidence="5 6">Mfrg269</strain>
    </source>
</reference>
<evidence type="ECO:0008006" key="7">
    <source>
        <dbReference type="Google" id="ProtNLM"/>
    </source>
</evidence>
<dbReference type="InterPro" id="IPR001128">
    <property type="entry name" value="Cyt_P450"/>
</dbReference>
<dbReference type="AlphaFoldDB" id="A0A395IVM1"/>
<keyword evidence="2" id="KW-0560">Oxidoreductase</keyword>
<dbReference type="SUPFAM" id="SSF48264">
    <property type="entry name" value="Cytochrome P450"/>
    <property type="match status" value="1"/>
</dbReference>
<proteinExistence type="inferred from homology"/>
<dbReference type="InterPro" id="IPR050121">
    <property type="entry name" value="Cytochrome_P450_monoxygenase"/>
</dbReference>
<name>A0A395IVM1_9HELO</name>
<comment type="caution">
    <text evidence="5">The sequence shown here is derived from an EMBL/GenBank/DDBJ whole genome shotgun (WGS) entry which is preliminary data.</text>
</comment>
<dbReference type="GO" id="GO:0020037">
    <property type="term" value="F:heme binding"/>
    <property type="evidence" value="ECO:0007669"/>
    <property type="project" value="InterPro"/>
</dbReference>
<dbReference type="EMBL" id="QKRW01000015">
    <property type="protein sequence ID" value="RAL64201.1"/>
    <property type="molecule type" value="Genomic_DNA"/>
</dbReference>
<evidence type="ECO:0000256" key="2">
    <source>
        <dbReference type="ARBA" id="ARBA00023002"/>
    </source>
</evidence>
<sequence>MAIFTSPQPFEAVRIAIIIAFLTFLIKTLYRAYFTPLSKVPGPWTRLFGESFGTLENEQTTQYIEDLEHIGRIGGIRAEFPNIFAIGKILRIPFLQNFRGRMLEYGSIAVRNAKSQSHATPTFSAKLLEKVKRRMLMDTTAITLTYLIYNILRDRDLQKRLEDEVDTLGENFESKDVERLEFLNAVMEEGLRLWGRLQEVSLELCPKNGVELDGYFVPGDITISTKLIPFIAIPKSSQNLKVFRPERYLPSNKSSQSSDFKIAIMPSVRVLVHALVFTSRGWKWVYVSLYSSETARAQGLH</sequence>
<keyword evidence="3" id="KW-0843">Virulence</keyword>
<keyword evidence="6" id="KW-1185">Reference proteome</keyword>
<accession>A0A395IVM1</accession>
<dbReference type="Proteomes" id="UP000249056">
    <property type="component" value="Unassembled WGS sequence"/>
</dbReference>
<keyword evidence="4" id="KW-0812">Transmembrane</keyword>